<accession>A0A1Y2F9K6</accession>
<name>A0A1Y2F9K6_9FUNG</name>
<feature type="region of interest" description="Disordered" evidence="2">
    <location>
        <begin position="190"/>
        <end position="246"/>
    </location>
</feature>
<feature type="region of interest" description="Disordered" evidence="2">
    <location>
        <begin position="1"/>
        <end position="77"/>
    </location>
</feature>
<feature type="compositionally biased region" description="Basic and acidic residues" evidence="2">
    <location>
        <begin position="18"/>
        <end position="77"/>
    </location>
</feature>
<evidence type="ECO:0000256" key="1">
    <source>
        <dbReference type="SAM" id="Coils"/>
    </source>
</evidence>
<dbReference type="STRING" id="1754190.A0A1Y2F9K6"/>
<keyword evidence="1" id="KW-0175">Coiled coil</keyword>
<feature type="compositionally biased region" description="Low complexity" evidence="2">
    <location>
        <begin position="277"/>
        <end position="292"/>
    </location>
</feature>
<evidence type="ECO:0000313" key="3">
    <source>
        <dbReference type="EMBL" id="ORY80124.1"/>
    </source>
</evidence>
<feature type="compositionally biased region" description="Low complexity" evidence="2">
    <location>
        <begin position="301"/>
        <end position="312"/>
    </location>
</feature>
<evidence type="ECO:0000313" key="4">
    <source>
        <dbReference type="Proteomes" id="UP000193920"/>
    </source>
</evidence>
<feature type="region of interest" description="Disordered" evidence="2">
    <location>
        <begin position="269"/>
        <end position="318"/>
    </location>
</feature>
<evidence type="ECO:0000256" key="2">
    <source>
        <dbReference type="SAM" id="MobiDB-lite"/>
    </source>
</evidence>
<keyword evidence="4" id="KW-1185">Reference proteome</keyword>
<dbReference type="AlphaFoldDB" id="A0A1Y2F9K6"/>
<dbReference type="EMBL" id="MCOG01000013">
    <property type="protein sequence ID" value="ORY80124.1"/>
    <property type="molecule type" value="Genomic_DNA"/>
</dbReference>
<protein>
    <submittedName>
        <fullName evidence="3">Uncharacterized protein</fullName>
    </submittedName>
</protein>
<feature type="region of interest" description="Disordered" evidence="2">
    <location>
        <begin position="130"/>
        <end position="153"/>
    </location>
</feature>
<organism evidence="3 4">
    <name type="scientific">Neocallimastix californiae</name>
    <dbReference type="NCBI Taxonomy" id="1754190"/>
    <lineage>
        <taxon>Eukaryota</taxon>
        <taxon>Fungi</taxon>
        <taxon>Fungi incertae sedis</taxon>
        <taxon>Chytridiomycota</taxon>
        <taxon>Chytridiomycota incertae sedis</taxon>
        <taxon>Neocallimastigomycetes</taxon>
        <taxon>Neocallimastigales</taxon>
        <taxon>Neocallimastigaceae</taxon>
        <taxon>Neocallimastix</taxon>
    </lineage>
</organism>
<feature type="compositionally biased region" description="Acidic residues" evidence="2">
    <location>
        <begin position="8"/>
        <end position="17"/>
    </location>
</feature>
<proteinExistence type="predicted"/>
<comment type="caution">
    <text evidence="3">The sequence shown here is derived from an EMBL/GenBank/DDBJ whole genome shotgun (WGS) entry which is preliminary data.</text>
</comment>
<reference evidence="3 4" key="1">
    <citation type="submission" date="2016-08" db="EMBL/GenBank/DDBJ databases">
        <title>A Parts List for Fungal Cellulosomes Revealed by Comparative Genomics.</title>
        <authorList>
            <consortium name="DOE Joint Genome Institute"/>
            <person name="Haitjema C.H."/>
            <person name="Gilmore S.P."/>
            <person name="Henske J.K."/>
            <person name="Solomon K.V."/>
            <person name="De Groot R."/>
            <person name="Kuo A."/>
            <person name="Mondo S.J."/>
            <person name="Salamov A.A."/>
            <person name="Labutti K."/>
            <person name="Zhao Z."/>
            <person name="Chiniquy J."/>
            <person name="Barry K."/>
            <person name="Brewer H.M."/>
            <person name="Purvine S.O."/>
            <person name="Wright A.T."/>
            <person name="Boxma B."/>
            <person name="Van Alen T."/>
            <person name="Hackstein J.H."/>
            <person name="Baker S.E."/>
            <person name="Grigoriev I.V."/>
            <person name="O'Malley M.A."/>
        </authorList>
    </citation>
    <scope>NUCLEOTIDE SEQUENCE [LARGE SCALE GENOMIC DNA]</scope>
    <source>
        <strain evidence="3 4">G1</strain>
    </source>
</reference>
<gene>
    <name evidence="3" type="ORF">LY90DRAFT_664574</name>
</gene>
<feature type="coiled-coil region" evidence="1">
    <location>
        <begin position="393"/>
        <end position="420"/>
    </location>
</feature>
<feature type="compositionally biased region" description="Low complexity" evidence="2">
    <location>
        <begin position="213"/>
        <end position="237"/>
    </location>
</feature>
<sequence length="463" mass="55280">MFQKEKEEFEEEKDELEEEKKLLQKEELEAERERIEKERIEKEKLKREKEELEKEKEKLQREKEAQKQREKERVKEEYSDKYYENRYHGNEKAKMYQRNLENNMILNLRKNVTKTIQPEQSKLLMKKNMNTNEHKPNSYQAQRNKRTTENIDNRLRTLRPIGLVDIDSVSSLNTSSSSIMLNKTVDNKLENKHDINNENKNIPNRNKQDINNENKNIPNRNKQYIDNENGNIPNQNNENREKPSNKEDKYYQMLRHINSEENNKLMNEIFSGQPSFNPNNDSDSLNPNYNNNQMINEPTDNNNNNNNNNNTNGDKSSSLQNEIAKIIDDNNNIGREIYKMNEENKKLINLLQCLNTSSNIFAEKKKNLENYIISQSSLLNDAKKMFIEEYYKAKDMEQEIDNLKSNNSHMKKKLDECRDNEFKMKLQSSKERYLLNNFVDTKQPFNFPSTVDLPKFYTDAPKF</sequence>
<dbReference type="Proteomes" id="UP000193920">
    <property type="component" value="Unassembled WGS sequence"/>
</dbReference>